<dbReference type="InterPro" id="IPR029016">
    <property type="entry name" value="GAF-like_dom_sf"/>
</dbReference>
<dbReference type="Pfam" id="PF03861">
    <property type="entry name" value="ANTAR"/>
    <property type="match status" value="1"/>
</dbReference>
<dbReference type="EMBL" id="JAAXLA010000090">
    <property type="protein sequence ID" value="NMI01577.1"/>
    <property type="molecule type" value="Genomic_DNA"/>
</dbReference>
<dbReference type="Gene3D" id="3.30.450.40">
    <property type="match status" value="1"/>
</dbReference>
<keyword evidence="4" id="KW-0804">Transcription</keyword>
<dbReference type="PIRSF" id="PIRSF036625">
    <property type="entry name" value="GAF_ANTAR"/>
    <property type="match status" value="1"/>
</dbReference>
<keyword evidence="2" id="KW-0418">Kinase</keyword>
<keyword evidence="3" id="KW-0805">Transcription regulation</keyword>
<dbReference type="Pfam" id="PF13185">
    <property type="entry name" value="GAF_2"/>
    <property type="match status" value="1"/>
</dbReference>
<dbReference type="Proteomes" id="UP000820669">
    <property type="component" value="Unassembled WGS sequence"/>
</dbReference>
<dbReference type="InterPro" id="IPR011006">
    <property type="entry name" value="CheY-like_superfamily"/>
</dbReference>
<dbReference type="PROSITE" id="PS50921">
    <property type="entry name" value="ANTAR"/>
    <property type="match status" value="1"/>
</dbReference>
<accession>A0ABX1SJ41</accession>
<dbReference type="SUPFAM" id="SSF55781">
    <property type="entry name" value="GAF domain-like"/>
    <property type="match status" value="1"/>
</dbReference>
<dbReference type="InterPro" id="IPR003018">
    <property type="entry name" value="GAF"/>
</dbReference>
<dbReference type="InterPro" id="IPR036388">
    <property type="entry name" value="WH-like_DNA-bd_sf"/>
</dbReference>
<dbReference type="SUPFAM" id="SSF52172">
    <property type="entry name" value="CheY-like"/>
    <property type="match status" value="1"/>
</dbReference>
<dbReference type="InterPro" id="IPR012074">
    <property type="entry name" value="GAF_ANTAR"/>
</dbReference>
<reference evidence="6 7" key="1">
    <citation type="submission" date="2020-04" db="EMBL/GenBank/DDBJ databases">
        <authorList>
            <person name="Klaysubun C."/>
            <person name="Duangmal K."/>
            <person name="Lipun K."/>
        </authorList>
    </citation>
    <scope>NUCLEOTIDE SEQUENCE [LARGE SCALE GENOMIC DNA]</scope>
    <source>
        <strain evidence="6 7">K10HN5</strain>
    </source>
</reference>
<keyword evidence="7" id="KW-1185">Reference proteome</keyword>
<keyword evidence="1" id="KW-0808">Transferase</keyword>
<evidence type="ECO:0000256" key="3">
    <source>
        <dbReference type="ARBA" id="ARBA00023015"/>
    </source>
</evidence>
<evidence type="ECO:0000256" key="4">
    <source>
        <dbReference type="ARBA" id="ARBA00023163"/>
    </source>
</evidence>
<name>A0ABX1SJ41_9PSEU</name>
<organism evidence="6 7">
    <name type="scientific">Pseudonocardia acidicola</name>
    <dbReference type="NCBI Taxonomy" id="2724939"/>
    <lineage>
        <taxon>Bacteria</taxon>
        <taxon>Bacillati</taxon>
        <taxon>Actinomycetota</taxon>
        <taxon>Actinomycetes</taxon>
        <taxon>Pseudonocardiales</taxon>
        <taxon>Pseudonocardiaceae</taxon>
        <taxon>Pseudonocardia</taxon>
    </lineage>
</organism>
<dbReference type="Gene3D" id="1.10.10.10">
    <property type="entry name" value="Winged helix-like DNA-binding domain superfamily/Winged helix DNA-binding domain"/>
    <property type="match status" value="1"/>
</dbReference>
<dbReference type="InterPro" id="IPR005561">
    <property type="entry name" value="ANTAR"/>
</dbReference>
<gene>
    <name evidence="6" type="ORF">HF526_30400</name>
</gene>
<evidence type="ECO:0000313" key="6">
    <source>
        <dbReference type="EMBL" id="NMI01577.1"/>
    </source>
</evidence>
<dbReference type="SMART" id="SM01012">
    <property type="entry name" value="ANTAR"/>
    <property type="match status" value="1"/>
</dbReference>
<feature type="domain" description="ANTAR" evidence="5">
    <location>
        <begin position="196"/>
        <end position="257"/>
    </location>
</feature>
<comment type="caution">
    <text evidence="6">The sequence shown here is derived from an EMBL/GenBank/DDBJ whole genome shotgun (WGS) entry which is preliminary data.</text>
</comment>
<evidence type="ECO:0000256" key="2">
    <source>
        <dbReference type="ARBA" id="ARBA00022777"/>
    </source>
</evidence>
<evidence type="ECO:0000256" key="1">
    <source>
        <dbReference type="ARBA" id="ARBA00022679"/>
    </source>
</evidence>
<sequence length="263" mass="27730">MTTEQDWAEDKQLFVDGRLEQLGSISAEPGPLAAEFVALAGALLDAGTVREVLQRVVRAGRAVVPGADLVSVTMRAPGGGFHTPVETDELATRLDELQYRFDEGPCVEATRSAGNGVTSSNDLAVAREYPRFGPAAAEAGVRSVLAVGLFPNGDAPRMGALNFYSFRAGGLDHMDRDVALLLAAHASTALAATQACTAADLEAAQLREALRSRDVIGQAKGILMERRGITAAEAFEVLRAASQSLNIKLTQVAETLASRRGEL</sequence>
<evidence type="ECO:0000313" key="7">
    <source>
        <dbReference type="Proteomes" id="UP000820669"/>
    </source>
</evidence>
<protein>
    <submittedName>
        <fullName evidence="6">ANTAR domain-containing protein</fullName>
    </submittedName>
</protein>
<dbReference type="RefSeq" id="WP_169385033.1">
    <property type="nucleotide sequence ID" value="NZ_JAAXLA010000090.1"/>
</dbReference>
<evidence type="ECO:0000259" key="5">
    <source>
        <dbReference type="PROSITE" id="PS50921"/>
    </source>
</evidence>
<proteinExistence type="predicted"/>